<feature type="signal peptide" evidence="1">
    <location>
        <begin position="1"/>
        <end position="26"/>
    </location>
</feature>
<gene>
    <name evidence="3" type="ORF">EAH88_10885</name>
</gene>
<keyword evidence="1" id="KW-0732">Signal</keyword>
<dbReference type="Gene3D" id="3.40.50.1820">
    <property type="entry name" value="alpha/beta hydrolase"/>
    <property type="match status" value="1"/>
</dbReference>
<dbReference type="InterPro" id="IPR052897">
    <property type="entry name" value="Sec-Metab_Biosynth_Hydrolase"/>
</dbReference>
<proteinExistence type="predicted"/>
<dbReference type="InterPro" id="IPR029058">
    <property type="entry name" value="AB_hydrolase_fold"/>
</dbReference>
<evidence type="ECO:0000313" key="4">
    <source>
        <dbReference type="Proteomes" id="UP000319486"/>
    </source>
</evidence>
<evidence type="ECO:0000256" key="1">
    <source>
        <dbReference type="SAM" id="SignalP"/>
    </source>
</evidence>
<feature type="chain" id="PRO_5021369702" evidence="1">
    <location>
        <begin position="27"/>
        <end position="268"/>
    </location>
</feature>
<reference evidence="3 4" key="1">
    <citation type="journal article" date="2019" name="Environ. Microbiol.">
        <title>Species interactions and distinct microbial communities in high Arctic permafrost affected cryosols are associated with the CH4 and CO2 gas fluxes.</title>
        <authorList>
            <person name="Altshuler I."/>
            <person name="Hamel J."/>
            <person name="Turney S."/>
            <person name="Magnuson E."/>
            <person name="Levesque R."/>
            <person name="Greer C."/>
            <person name="Whyte L.G."/>
        </authorList>
    </citation>
    <scope>NUCLEOTIDE SEQUENCE [LARGE SCALE GENOMIC DNA]</scope>
    <source>
        <strain evidence="3 4">S13Y</strain>
    </source>
</reference>
<dbReference type="SUPFAM" id="SSF53474">
    <property type="entry name" value="alpha/beta-Hydrolases"/>
    <property type="match status" value="1"/>
</dbReference>
<evidence type="ECO:0000259" key="2">
    <source>
        <dbReference type="Pfam" id="PF12697"/>
    </source>
</evidence>
<dbReference type="Proteomes" id="UP000319486">
    <property type="component" value="Unassembled WGS sequence"/>
</dbReference>
<keyword evidence="4" id="KW-1185">Reference proteome</keyword>
<name>A0A502C8U6_9GAMM</name>
<dbReference type="GO" id="GO:0016787">
    <property type="term" value="F:hydrolase activity"/>
    <property type="evidence" value="ECO:0007669"/>
    <property type="project" value="UniProtKB-KW"/>
</dbReference>
<dbReference type="EMBL" id="RCZO01000006">
    <property type="protein sequence ID" value="TPG08156.1"/>
    <property type="molecule type" value="Genomic_DNA"/>
</dbReference>
<sequence>MTSLFHKLLGRAVLAAGIVASSAAMATGHAGPAASALPTPTTAVLVHGAWADGSSWAGVTPLLQRHGLKVVSVQLQRASLGEDAAIVRRAVEAQAGPVILVGHSYGGVVITEAGTSAKVVDLVYVDAFAPGDNESIDDLTKPYPAGAWQAGIIKDDAGYLTLRSSVYLANFAPDVPAGEARVMATSQGPIFAHVLDDKVSHAAWKSKPSYFVVGSADQIIPPAFQLGEAKRIGAQVTMIPDASHVSMVSHPTAVANVILRAAARVNGI</sequence>
<feature type="domain" description="AB hydrolase-1" evidence="2">
    <location>
        <begin position="44"/>
        <end position="256"/>
    </location>
</feature>
<dbReference type="PANTHER" id="PTHR37017">
    <property type="entry name" value="AB HYDROLASE-1 DOMAIN-CONTAINING PROTEIN-RELATED"/>
    <property type="match status" value="1"/>
</dbReference>
<dbReference type="Pfam" id="PF12697">
    <property type="entry name" value="Abhydrolase_6"/>
    <property type="match status" value="1"/>
</dbReference>
<dbReference type="InterPro" id="IPR000073">
    <property type="entry name" value="AB_hydrolase_1"/>
</dbReference>
<protein>
    <submittedName>
        <fullName evidence="3">Alpha/beta hydrolase</fullName>
    </submittedName>
</protein>
<keyword evidence="3" id="KW-0378">Hydrolase</keyword>
<accession>A0A502C8U6</accession>
<dbReference type="RefSeq" id="WP_140652540.1">
    <property type="nucleotide sequence ID" value="NZ_RCZO01000006.1"/>
</dbReference>
<evidence type="ECO:0000313" key="3">
    <source>
        <dbReference type="EMBL" id="TPG08156.1"/>
    </source>
</evidence>
<organism evidence="3 4">
    <name type="scientific">Rhodanobacter glycinis</name>
    <dbReference type="NCBI Taxonomy" id="582702"/>
    <lineage>
        <taxon>Bacteria</taxon>
        <taxon>Pseudomonadati</taxon>
        <taxon>Pseudomonadota</taxon>
        <taxon>Gammaproteobacteria</taxon>
        <taxon>Lysobacterales</taxon>
        <taxon>Rhodanobacteraceae</taxon>
        <taxon>Rhodanobacter</taxon>
    </lineage>
</organism>
<dbReference type="AlphaFoldDB" id="A0A502C8U6"/>
<comment type="caution">
    <text evidence="3">The sequence shown here is derived from an EMBL/GenBank/DDBJ whole genome shotgun (WGS) entry which is preliminary data.</text>
</comment>
<dbReference type="PANTHER" id="PTHR37017:SF11">
    <property type="entry name" value="ESTERASE_LIPASE_THIOESTERASE DOMAIN-CONTAINING PROTEIN"/>
    <property type="match status" value="1"/>
</dbReference>